<name>A0A6A9QIA2_SULME</name>
<sequence length="200" mass="23470">MERHNEILDEIYNSMGIPQNIVATASTVTGVPITPELVAELTFLSLFYIMCRNMKNIDLDSIKEDDLNKEIADVVLENEKLEKKLNFLYAKRELIKDELQRIRGITKDKYATELRNIENEIKIMEGKYEENLDKIDFMNDLRLLISHKKYLKEKGIWSKFEELSKKAQKTMEKLDLSVLKHEKVREFLSSVDVEVDLITK</sequence>
<feature type="coiled-coil region" evidence="1">
    <location>
        <begin position="64"/>
        <end position="134"/>
    </location>
</feature>
<gene>
    <name evidence="2" type="ORF">GC250_06060</name>
</gene>
<dbReference type="RefSeq" id="WP_156016576.1">
    <property type="nucleotide sequence ID" value="NZ_WGGD01000005.1"/>
</dbReference>
<dbReference type="EMBL" id="WGGD01000005">
    <property type="protein sequence ID" value="MUN29007.1"/>
    <property type="molecule type" value="Genomic_DNA"/>
</dbReference>
<evidence type="ECO:0008006" key="4">
    <source>
        <dbReference type="Google" id="ProtNLM"/>
    </source>
</evidence>
<comment type="caution">
    <text evidence="2">The sequence shown here is derived from an EMBL/GenBank/DDBJ whole genome shotgun (WGS) entry which is preliminary data.</text>
</comment>
<evidence type="ECO:0000313" key="2">
    <source>
        <dbReference type="EMBL" id="MUN29007.1"/>
    </source>
</evidence>
<accession>A0A6A9QIA2</accession>
<protein>
    <recommendedName>
        <fullName evidence="4">Chromosome segregation protein SMC</fullName>
    </recommendedName>
</protein>
<reference evidence="2 3" key="1">
    <citation type="submission" date="2019-10" db="EMBL/GenBank/DDBJ databases">
        <title>Sequencing and Assembly of Multiple Reported Metal-Biooxidizing Members of the Extremely Thermoacidophilic Archaeal Family Sulfolobaceae.</title>
        <authorList>
            <person name="Counts J.A."/>
            <person name="Kelly R.M."/>
        </authorList>
    </citation>
    <scope>NUCLEOTIDE SEQUENCE [LARGE SCALE GENOMIC DNA]</scope>
    <source>
        <strain evidence="2 3">DSM 6482</strain>
    </source>
</reference>
<proteinExistence type="predicted"/>
<evidence type="ECO:0000313" key="3">
    <source>
        <dbReference type="Proteomes" id="UP000470772"/>
    </source>
</evidence>
<dbReference type="AlphaFoldDB" id="A0A6A9QIA2"/>
<evidence type="ECO:0000256" key="1">
    <source>
        <dbReference type="SAM" id="Coils"/>
    </source>
</evidence>
<keyword evidence="3" id="KW-1185">Reference proteome</keyword>
<dbReference type="Proteomes" id="UP000470772">
    <property type="component" value="Unassembled WGS sequence"/>
</dbReference>
<keyword evidence="1" id="KW-0175">Coiled coil</keyword>
<organism evidence="2 3">
    <name type="scientific">Sulfuracidifex metallicus DSM 6482 = JCM 9184</name>
    <dbReference type="NCBI Taxonomy" id="523847"/>
    <lineage>
        <taxon>Archaea</taxon>
        <taxon>Thermoproteota</taxon>
        <taxon>Thermoprotei</taxon>
        <taxon>Sulfolobales</taxon>
        <taxon>Sulfolobaceae</taxon>
        <taxon>Sulfuracidifex</taxon>
    </lineage>
</organism>